<accession>A0A1Y1VSG1</accession>
<name>A0A1Y1VSG1_9FUNG</name>
<dbReference type="Proteomes" id="UP000193944">
    <property type="component" value="Unassembled WGS sequence"/>
</dbReference>
<evidence type="ECO:0000313" key="9">
    <source>
        <dbReference type="EMBL" id="ORX64230.1"/>
    </source>
</evidence>
<evidence type="ECO:0000256" key="7">
    <source>
        <dbReference type="RuleBase" id="RU000607"/>
    </source>
</evidence>
<keyword evidence="10" id="KW-1185">Reference proteome</keyword>
<reference evidence="9 10" key="1">
    <citation type="submission" date="2016-08" db="EMBL/GenBank/DDBJ databases">
        <title>A Parts List for Fungal Cellulosomes Revealed by Comparative Genomics.</title>
        <authorList>
            <consortium name="DOE Joint Genome Institute"/>
            <person name="Haitjema C.H."/>
            <person name="Gilmore S.P."/>
            <person name="Henske J.K."/>
            <person name="Solomon K.V."/>
            <person name="De Groot R."/>
            <person name="Kuo A."/>
            <person name="Mondo S.J."/>
            <person name="Salamov A.A."/>
            <person name="Labutti K."/>
            <person name="Zhao Z."/>
            <person name="Chiniquy J."/>
            <person name="Barry K."/>
            <person name="Brewer H.M."/>
            <person name="Purvine S.O."/>
            <person name="Wright A.T."/>
            <person name="Boxma B."/>
            <person name="Van Alen T."/>
            <person name="Hackstein J.H."/>
            <person name="Baker S.E."/>
            <person name="Grigoriev I.V."/>
            <person name="O'Malley M.A."/>
        </authorList>
    </citation>
    <scope>NUCLEOTIDE SEQUENCE [LARGE SCALE GENOMIC DNA]</scope>
    <source>
        <strain evidence="9 10">S4</strain>
    </source>
</reference>
<keyword evidence="5 7" id="KW-0456">Lyase</keyword>
<reference evidence="9 10" key="2">
    <citation type="submission" date="2016-08" db="EMBL/GenBank/DDBJ databases">
        <title>Pervasive Adenine N6-methylation of Active Genes in Fungi.</title>
        <authorList>
            <consortium name="DOE Joint Genome Institute"/>
            <person name="Mondo S.J."/>
            <person name="Dannebaum R.O."/>
            <person name="Kuo R.C."/>
            <person name="Labutti K."/>
            <person name="Haridas S."/>
            <person name="Kuo A."/>
            <person name="Salamov A."/>
            <person name="Ahrendt S.R."/>
            <person name="Lipzen A."/>
            <person name="Sullivan W."/>
            <person name="Andreopoulos W.B."/>
            <person name="Clum A."/>
            <person name="Lindquist E."/>
            <person name="Daum C."/>
            <person name="Ramamoorthy G.K."/>
            <person name="Gryganskyi A."/>
            <person name="Culley D."/>
            <person name="Magnuson J.K."/>
            <person name="James T.Y."/>
            <person name="O'Malley M.A."/>
            <person name="Stajich J.E."/>
            <person name="Spatafora J.W."/>
            <person name="Visel A."/>
            <person name="Grigoriev I.V."/>
        </authorList>
    </citation>
    <scope>NUCLEOTIDE SEQUENCE [LARGE SCALE GENOMIC DNA]</scope>
    <source>
        <strain evidence="9 10">S4</strain>
    </source>
</reference>
<dbReference type="AlphaFoldDB" id="A0A1Y1VSG1"/>
<feature type="transmembrane region" description="Helical" evidence="8">
    <location>
        <begin position="414"/>
        <end position="434"/>
    </location>
</feature>
<comment type="pathway">
    <text evidence="1 7">Porphyrin-containing compound metabolism; protoheme biosynthesis; protoheme from protoporphyrin-IX: step 1/1.</text>
</comment>
<dbReference type="GO" id="GO:0006783">
    <property type="term" value="P:heme biosynthetic process"/>
    <property type="evidence" value="ECO:0007669"/>
    <property type="project" value="UniProtKB-UniRule"/>
</dbReference>
<evidence type="ECO:0000256" key="5">
    <source>
        <dbReference type="ARBA" id="ARBA00023239"/>
    </source>
</evidence>
<dbReference type="Gene3D" id="3.40.50.1400">
    <property type="match status" value="2"/>
</dbReference>
<keyword evidence="8" id="KW-1133">Transmembrane helix</keyword>
<dbReference type="InterPro" id="IPR033659">
    <property type="entry name" value="Ferrochelatase_N"/>
</dbReference>
<evidence type="ECO:0000256" key="8">
    <source>
        <dbReference type="SAM" id="Phobius"/>
    </source>
</evidence>
<evidence type="ECO:0000256" key="6">
    <source>
        <dbReference type="ARBA" id="ARBA00023244"/>
    </source>
</evidence>
<keyword evidence="8" id="KW-0812">Transmembrane</keyword>
<evidence type="ECO:0000256" key="4">
    <source>
        <dbReference type="ARBA" id="ARBA00023133"/>
    </source>
</evidence>
<comment type="catalytic activity">
    <reaction evidence="7">
        <text>heme b + 2 H(+) = protoporphyrin IX + Fe(2+)</text>
        <dbReference type="Rhea" id="RHEA:22584"/>
        <dbReference type="ChEBI" id="CHEBI:15378"/>
        <dbReference type="ChEBI" id="CHEBI:29033"/>
        <dbReference type="ChEBI" id="CHEBI:57306"/>
        <dbReference type="ChEBI" id="CHEBI:60344"/>
        <dbReference type="EC" id="4.98.1.1"/>
    </reaction>
</comment>
<gene>
    <name evidence="9" type="ORF">BCR32DRAFT_298161</name>
</gene>
<dbReference type="Pfam" id="PF00762">
    <property type="entry name" value="Ferrochelatase"/>
    <property type="match status" value="1"/>
</dbReference>
<protein>
    <recommendedName>
        <fullName evidence="7">Ferrochelatase</fullName>
        <ecNumber evidence="7">4.98.1.1</ecNumber>
    </recommendedName>
</protein>
<keyword evidence="3 7" id="KW-0408">Iron</keyword>
<dbReference type="EMBL" id="MCFG01000545">
    <property type="protein sequence ID" value="ORX64230.1"/>
    <property type="molecule type" value="Genomic_DNA"/>
</dbReference>
<keyword evidence="7" id="KW-0999">Mitochondrion inner membrane</keyword>
<dbReference type="CDD" id="cd03411">
    <property type="entry name" value="Ferrochelatase_N"/>
    <property type="match status" value="1"/>
</dbReference>
<evidence type="ECO:0000256" key="2">
    <source>
        <dbReference type="ARBA" id="ARBA00007718"/>
    </source>
</evidence>
<evidence type="ECO:0000256" key="1">
    <source>
        <dbReference type="ARBA" id="ARBA00004943"/>
    </source>
</evidence>
<sequence>MSIYKNIKYINEEGKLHRWKPKTGVLLLNIGSSKSEKDCLRHLTCMFTDRDLIQLPCQSILGRIIALAARKNSIRKHKLVGGFSFVNYWTGVQAEMLRQYLDYHSPETGPHAVLHCQRYSEPTAEDVIQELLKLDVDFCVVFPLYPQYSVSSTLSNLRNLDRAIDAYDSNGKIKWSVIQSFNSHPSFLKLIADSILNTLNEFPEDERNTVNIIFTAHSLPLSLIEQGDIYKSEIEKNLKKVKSILGLPNNIYLSWQSQEGKKWIEPKTLDVIKSITLMEGYGNANILVFPLSFVSDHVETLYDIDVLQNNYAKECGVKCFKRCESFNDDPRFIEVLGDIFMDHIKILNHDIKVTNEDELDHFLNFALVDNNIKKYIDGPIDSKKKLNQLHSNHSNHVFYNKSIERVQWNKRYKLMLIMLFLFITFSLFLINYFSVLY</sequence>
<comment type="caution">
    <text evidence="9">The sequence shown here is derived from an EMBL/GenBank/DDBJ whole genome shotgun (WGS) entry which is preliminary data.</text>
</comment>
<evidence type="ECO:0000313" key="10">
    <source>
        <dbReference type="Proteomes" id="UP000193944"/>
    </source>
</evidence>
<dbReference type="OrthoDB" id="1323at2759"/>
<dbReference type="CDD" id="cd00419">
    <property type="entry name" value="Ferrochelatase_C"/>
    <property type="match status" value="1"/>
</dbReference>
<proteinExistence type="inferred from homology"/>
<comment type="function">
    <text evidence="7">Catalyzes the ferrous insertion into protoporphyrin IX.</text>
</comment>
<dbReference type="PANTHER" id="PTHR11108">
    <property type="entry name" value="FERROCHELATASE"/>
    <property type="match status" value="1"/>
</dbReference>
<keyword evidence="6 7" id="KW-0627">Porphyrin biosynthesis</keyword>
<dbReference type="STRING" id="1754192.A0A1Y1VSG1"/>
<keyword evidence="7" id="KW-0496">Mitochondrion</keyword>
<dbReference type="PANTHER" id="PTHR11108:SF1">
    <property type="entry name" value="FERROCHELATASE, MITOCHONDRIAL"/>
    <property type="match status" value="1"/>
</dbReference>
<comment type="similarity">
    <text evidence="2 7">Belongs to the ferrochelatase family.</text>
</comment>
<keyword evidence="4 7" id="KW-0350">Heme biosynthesis</keyword>
<dbReference type="PROSITE" id="PS00534">
    <property type="entry name" value="FERROCHELATASE"/>
    <property type="match status" value="1"/>
</dbReference>
<dbReference type="UniPathway" id="UPA00252">
    <property type="reaction ID" value="UER00325"/>
</dbReference>
<dbReference type="GO" id="GO:0005743">
    <property type="term" value="C:mitochondrial inner membrane"/>
    <property type="evidence" value="ECO:0007669"/>
    <property type="project" value="UniProtKB-SubCell"/>
</dbReference>
<dbReference type="EC" id="4.98.1.1" evidence="7"/>
<dbReference type="InterPro" id="IPR001015">
    <property type="entry name" value="Ferrochelatase"/>
</dbReference>
<organism evidence="9 10">
    <name type="scientific">Anaeromyces robustus</name>
    <dbReference type="NCBI Taxonomy" id="1754192"/>
    <lineage>
        <taxon>Eukaryota</taxon>
        <taxon>Fungi</taxon>
        <taxon>Fungi incertae sedis</taxon>
        <taxon>Chytridiomycota</taxon>
        <taxon>Chytridiomycota incertae sedis</taxon>
        <taxon>Neocallimastigomycetes</taxon>
        <taxon>Neocallimastigales</taxon>
        <taxon>Neocallimastigaceae</taxon>
        <taxon>Anaeromyces</taxon>
    </lineage>
</organism>
<dbReference type="InterPro" id="IPR033644">
    <property type="entry name" value="Ferrochelatase_C"/>
</dbReference>
<dbReference type="SUPFAM" id="SSF53800">
    <property type="entry name" value="Chelatase"/>
    <property type="match status" value="1"/>
</dbReference>
<evidence type="ECO:0000256" key="3">
    <source>
        <dbReference type="ARBA" id="ARBA00023004"/>
    </source>
</evidence>
<dbReference type="GO" id="GO:0004325">
    <property type="term" value="F:ferrochelatase activity"/>
    <property type="evidence" value="ECO:0007669"/>
    <property type="project" value="UniProtKB-UniRule"/>
</dbReference>
<dbReference type="InterPro" id="IPR019772">
    <property type="entry name" value="Ferrochelatase_AS"/>
</dbReference>
<comment type="subcellular location">
    <subcellularLocation>
        <location evidence="7">Mitochondrion inner membrane</location>
    </subcellularLocation>
</comment>
<keyword evidence="8" id="KW-0472">Membrane</keyword>
<dbReference type="NCBIfam" id="TIGR00109">
    <property type="entry name" value="hemH"/>
    <property type="match status" value="1"/>
</dbReference>
<dbReference type="HAMAP" id="MF_00323">
    <property type="entry name" value="Ferrochelatase"/>
    <property type="match status" value="1"/>
</dbReference>